<dbReference type="GeneTree" id="ENSGT00950000182866"/>
<organism evidence="3 4">
    <name type="scientific">Podarcis muralis</name>
    <name type="common">Wall lizard</name>
    <name type="synonym">Lacerta muralis</name>
    <dbReference type="NCBI Taxonomy" id="64176"/>
    <lineage>
        <taxon>Eukaryota</taxon>
        <taxon>Metazoa</taxon>
        <taxon>Chordata</taxon>
        <taxon>Craniata</taxon>
        <taxon>Vertebrata</taxon>
        <taxon>Euteleostomi</taxon>
        <taxon>Lepidosauria</taxon>
        <taxon>Squamata</taxon>
        <taxon>Bifurcata</taxon>
        <taxon>Unidentata</taxon>
        <taxon>Episquamata</taxon>
        <taxon>Laterata</taxon>
        <taxon>Lacertibaenia</taxon>
        <taxon>Lacertidae</taxon>
        <taxon>Podarcis</taxon>
    </lineage>
</organism>
<sequence length="537" mass="62168">MLRKYFKLIFVSFYRSLFFPFSLLKSNVKNANINIHTSHYLNRNRILPMKSDILMNMRIEWEKNDKEVKDILRKLNQLMPSVTFTDIMTTTSARNSKATILNQKGSYCVGDRLMVRLDLYNYLGERKKYGGDFLRVRIYSSSLGAGASGHITDYRNGTYLVNFTLFWEGDVKVSILLIHPSEGVSALWAARKRGYDKMDFRGKFLNGASHVSTKCGFVRSTTADLCEYLDERDQEAFYCVKPKRVPCEALVKLQSELTLKSYLTDLERRLFKRNKVGAEILHPFVGIHVTMANMNCRVGMTSPSPSGFVWQNQWYPAFCKVLNGSTLDNVYSCLQGKQVFLLGDSTVWQWIEYLSKRVSTLSYFDTQGQSIIQSSVVVDMTKNITIHWRRHGHPFLSFFMHSMKSHTYIARVIDMVEGNRDTVVVISLGQHFRPFPIELFVRRMVNIRGAIQRLLLRSPDTKVIIKAENTREMDDDQELYSNFHGYAQYLATKDIFRHLNVGFIDAWDMAIAYKAHQGHPPEDVVWNQIVMFLTHIC</sequence>
<comment type="similarity">
    <text evidence="1">Belongs to the NXPE family.</text>
</comment>
<evidence type="ECO:0000256" key="1">
    <source>
        <dbReference type="ARBA" id="ARBA00005431"/>
    </source>
</evidence>
<dbReference type="InterPro" id="IPR014756">
    <property type="entry name" value="Ig_E-set"/>
</dbReference>
<dbReference type="Pfam" id="PF24536">
    <property type="entry name" value="NXPE4_C"/>
    <property type="match status" value="1"/>
</dbReference>
<protein>
    <recommendedName>
        <fullName evidence="2">NXPE C-terminal domain-containing protein</fullName>
    </recommendedName>
</protein>
<proteinExistence type="inferred from homology"/>
<name>A0A670JVP8_PODMU</name>
<accession>A0A670JVP8</accession>
<dbReference type="AlphaFoldDB" id="A0A670JVP8"/>
<dbReference type="Pfam" id="PF06312">
    <property type="entry name" value="Neurexophilin"/>
    <property type="match status" value="1"/>
</dbReference>
<evidence type="ECO:0000259" key="2">
    <source>
        <dbReference type="Pfam" id="PF24536"/>
    </source>
</evidence>
<dbReference type="SUPFAM" id="SSF81296">
    <property type="entry name" value="E set domains"/>
    <property type="match status" value="1"/>
</dbReference>
<dbReference type="InterPro" id="IPR057106">
    <property type="entry name" value="NXPE4_C"/>
</dbReference>
<dbReference type="InterPro" id="IPR026845">
    <property type="entry name" value="NXPH/NXPE"/>
</dbReference>
<dbReference type="PANTHER" id="PTHR16165">
    <property type="entry name" value="NXPE FAMILY MEMBER"/>
    <property type="match status" value="1"/>
</dbReference>
<dbReference type="OMA" id="NITIHWR"/>
<dbReference type="Ensembl" id="ENSPMRT00000030262.1">
    <property type="protein sequence ID" value="ENSPMRP00000028531.1"/>
    <property type="gene ID" value="ENSPMRG00000018428.1"/>
</dbReference>
<reference evidence="3" key="2">
    <citation type="submission" date="2025-08" db="UniProtKB">
        <authorList>
            <consortium name="Ensembl"/>
        </authorList>
    </citation>
    <scope>IDENTIFICATION</scope>
</reference>
<evidence type="ECO:0000313" key="4">
    <source>
        <dbReference type="Proteomes" id="UP000472272"/>
    </source>
</evidence>
<keyword evidence="4" id="KW-1185">Reference proteome</keyword>
<dbReference type="PANTHER" id="PTHR16165:SF3">
    <property type="entry name" value="NXPE FAMILY MEMBER 1"/>
    <property type="match status" value="1"/>
</dbReference>
<reference evidence="3 4" key="1">
    <citation type="journal article" date="2019" name="Proc. Natl. Acad. Sci. U.S.A.">
        <title>Regulatory changes in pterin and carotenoid genes underlie balanced color polymorphisms in the wall lizard.</title>
        <authorList>
            <person name="Andrade P."/>
            <person name="Pinho C."/>
            <person name="Perez I de Lanuza G."/>
            <person name="Afonso S."/>
            <person name="Brejcha J."/>
            <person name="Rubin C.J."/>
            <person name="Wallerman O."/>
            <person name="Pereira P."/>
            <person name="Sabatino S.J."/>
            <person name="Bellati A."/>
            <person name="Pellitteri-Rosa D."/>
            <person name="Bosakova Z."/>
            <person name="Bunikis I."/>
            <person name="Carretero M.A."/>
            <person name="Feiner N."/>
            <person name="Marsik P."/>
            <person name="Pauperio F."/>
            <person name="Salvi D."/>
            <person name="Soler L."/>
            <person name="While G.M."/>
            <person name="Uller T."/>
            <person name="Font E."/>
            <person name="Andersson L."/>
            <person name="Carneiro M."/>
        </authorList>
    </citation>
    <scope>NUCLEOTIDE SEQUENCE</scope>
</reference>
<reference evidence="3" key="3">
    <citation type="submission" date="2025-09" db="UniProtKB">
        <authorList>
            <consortium name="Ensembl"/>
        </authorList>
    </citation>
    <scope>IDENTIFICATION</scope>
</reference>
<evidence type="ECO:0000313" key="3">
    <source>
        <dbReference type="Ensembl" id="ENSPMRP00000028531.1"/>
    </source>
</evidence>
<dbReference type="Proteomes" id="UP000472272">
    <property type="component" value="Chromosome 15"/>
</dbReference>
<feature type="domain" description="NXPE C-terminal" evidence="2">
    <location>
        <begin position="314"/>
        <end position="537"/>
    </location>
</feature>